<proteinExistence type="inferred from homology"/>
<name>A0A4Z0GSZ1_9BACL</name>
<gene>
    <name evidence="3" type="ORF">E4665_04510</name>
</gene>
<evidence type="ECO:0000256" key="2">
    <source>
        <dbReference type="HAMAP-Rule" id="MF_00489"/>
    </source>
</evidence>
<reference evidence="3 4" key="1">
    <citation type="journal article" date="2015" name="Int. J. Syst. Evol. Microbiol.">
        <title>Sporolactobacillus shoreae sp. nov. and Sporolactobacillus spathodeae sp. nov., two spore-forming lactic acid bacteria isolated from tree barks in Thailand.</title>
        <authorList>
            <person name="Thamacharoensuk T."/>
            <person name="Kitahara M."/>
            <person name="Ohkuma M."/>
            <person name="Thongchul N."/>
            <person name="Tanasupawat S."/>
        </authorList>
    </citation>
    <scope>NUCLEOTIDE SEQUENCE [LARGE SCALE GENOMIC DNA]</scope>
    <source>
        <strain evidence="3 4">BK92</strain>
    </source>
</reference>
<dbReference type="AlphaFoldDB" id="A0A4Z0GSZ1"/>
<evidence type="ECO:0000313" key="3">
    <source>
        <dbReference type="EMBL" id="TGA99637.1"/>
    </source>
</evidence>
<evidence type="ECO:0000256" key="1">
    <source>
        <dbReference type="ARBA" id="ARBA00008522"/>
    </source>
</evidence>
<dbReference type="PANTHER" id="PTHR35146">
    <property type="entry name" value="UPF0178 PROTEIN YAII"/>
    <property type="match status" value="1"/>
</dbReference>
<dbReference type="PANTHER" id="PTHR35146:SF1">
    <property type="entry name" value="UPF0178 PROTEIN YAII"/>
    <property type="match status" value="1"/>
</dbReference>
<keyword evidence="4" id="KW-1185">Reference proteome</keyword>
<protein>
    <recommendedName>
        <fullName evidence="2">UPF0178 protein E4665_04510</fullName>
    </recommendedName>
</protein>
<dbReference type="HAMAP" id="MF_00489">
    <property type="entry name" value="UPF0178"/>
    <property type="match status" value="1"/>
</dbReference>
<dbReference type="Proteomes" id="UP000298347">
    <property type="component" value="Unassembled WGS sequence"/>
</dbReference>
<dbReference type="OrthoDB" id="9798918at2"/>
<evidence type="ECO:0000313" key="4">
    <source>
        <dbReference type="Proteomes" id="UP000298347"/>
    </source>
</evidence>
<dbReference type="InterPro" id="IPR003791">
    <property type="entry name" value="UPF0178"/>
</dbReference>
<dbReference type="Pfam" id="PF02639">
    <property type="entry name" value="DUF188"/>
    <property type="match status" value="1"/>
</dbReference>
<comment type="similarity">
    <text evidence="1 2">Belongs to the UPF0178 family.</text>
</comment>
<comment type="caution">
    <text evidence="3">The sequence shown here is derived from an EMBL/GenBank/DDBJ whole genome shotgun (WGS) entry which is preliminary data.</text>
</comment>
<organism evidence="3 4">
    <name type="scientific">Sporolactobacillus shoreae</name>
    <dbReference type="NCBI Taxonomy" id="1465501"/>
    <lineage>
        <taxon>Bacteria</taxon>
        <taxon>Bacillati</taxon>
        <taxon>Bacillota</taxon>
        <taxon>Bacilli</taxon>
        <taxon>Bacillales</taxon>
        <taxon>Sporolactobacillaceae</taxon>
        <taxon>Sporolactobacillus</taxon>
    </lineage>
</organism>
<accession>A0A4Z0GSZ1</accession>
<dbReference type="EMBL" id="SRJD01000003">
    <property type="protein sequence ID" value="TGA99637.1"/>
    <property type="molecule type" value="Genomic_DNA"/>
</dbReference>
<sequence>MMRKITLYVDADACPVKDEIRLIAGQFNVDAVFVASYASFHQDPESKWVYVDQRKEAADLYIVNHAFPGDLAVTQDMGLASLLTGRGVTVLSIHGFEIEESRVPEILHRRYLAYKSLHAGRKIRGPRPFTEDNRREFSEALTKLLCRLVH</sequence>